<feature type="domain" description="Enoyl reductase (ER)" evidence="6">
    <location>
        <begin position="8"/>
        <end position="335"/>
    </location>
</feature>
<dbReference type="Gene3D" id="3.40.50.720">
    <property type="entry name" value="NAD(P)-binding Rossmann-like Domain"/>
    <property type="match status" value="1"/>
</dbReference>
<dbReference type="Pfam" id="PF08240">
    <property type="entry name" value="ADH_N"/>
    <property type="match status" value="1"/>
</dbReference>
<dbReference type="InterPro" id="IPR020843">
    <property type="entry name" value="ER"/>
</dbReference>
<dbReference type="InterPro" id="IPR002328">
    <property type="entry name" value="ADH_Zn_CS"/>
</dbReference>
<gene>
    <name evidence="7" type="ORF">Daura_18950</name>
</gene>
<dbReference type="InterPro" id="IPR050129">
    <property type="entry name" value="Zn_alcohol_dh"/>
</dbReference>
<comment type="cofactor">
    <cofactor evidence="1 5">
        <name>Zn(2+)</name>
        <dbReference type="ChEBI" id="CHEBI:29105"/>
    </cofactor>
</comment>
<dbReference type="AlphaFoldDB" id="A0A9Q9MG95"/>
<evidence type="ECO:0000256" key="4">
    <source>
        <dbReference type="ARBA" id="ARBA00023002"/>
    </source>
</evidence>
<dbReference type="PANTHER" id="PTHR43401">
    <property type="entry name" value="L-THREONINE 3-DEHYDROGENASE"/>
    <property type="match status" value="1"/>
</dbReference>
<proteinExistence type="inferred from homology"/>
<dbReference type="Proteomes" id="UP001058003">
    <property type="component" value="Chromosome"/>
</dbReference>
<dbReference type="OrthoDB" id="9797931at2"/>
<keyword evidence="3 5" id="KW-0862">Zinc</keyword>
<evidence type="ECO:0000256" key="1">
    <source>
        <dbReference type="ARBA" id="ARBA00001947"/>
    </source>
</evidence>
<dbReference type="InterPro" id="IPR013149">
    <property type="entry name" value="ADH-like_C"/>
</dbReference>
<dbReference type="InterPro" id="IPR013154">
    <property type="entry name" value="ADH-like_N"/>
</dbReference>
<name>A0A9Q9MG95_9ACTN</name>
<dbReference type="RefSeq" id="WP_033366985.1">
    <property type="nucleotide sequence ID" value="NZ_CP073767.1"/>
</dbReference>
<evidence type="ECO:0000256" key="3">
    <source>
        <dbReference type="ARBA" id="ARBA00022833"/>
    </source>
</evidence>
<evidence type="ECO:0000256" key="5">
    <source>
        <dbReference type="RuleBase" id="RU361277"/>
    </source>
</evidence>
<keyword evidence="4" id="KW-0560">Oxidoreductase</keyword>
<reference evidence="7" key="1">
    <citation type="submission" date="2021-04" db="EMBL/GenBank/DDBJ databases">
        <title>Dactylosporangium aurantiacum NRRL B-8018 full assembly.</title>
        <authorList>
            <person name="Hartkoorn R.C."/>
            <person name="Beaudoing E."/>
            <person name="Hot D."/>
        </authorList>
    </citation>
    <scope>NUCLEOTIDE SEQUENCE</scope>
    <source>
        <strain evidence="7">NRRL B-8018</strain>
    </source>
</reference>
<dbReference type="KEGG" id="daur:Daura_18950"/>
<keyword evidence="2 5" id="KW-0479">Metal-binding</keyword>
<dbReference type="SUPFAM" id="SSF50129">
    <property type="entry name" value="GroES-like"/>
    <property type="match status" value="1"/>
</dbReference>
<keyword evidence="8" id="KW-1185">Reference proteome</keyword>
<evidence type="ECO:0000313" key="8">
    <source>
        <dbReference type="Proteomes" id="UP001058003"/>
    </source>
</evidence>
<dbReference type="PRINTS" id="PR00411">
    <property type="entry name" value="PNDRDTASEI"/>
</dbReference>
<dbReference type="GO" id="GO:0016491">
    <property type="term" value="F:oxidoreductase activity"/>
    <property type="evidence" value="ECO:0007669"/>
    <property type="project" value="UniProtKB-KW"/>
</dbReference>
<dbReference type="InterPro" id="IPR011032">
    <property type="entry name" value="GroES-like_sf"/>
</dbReference>
<protein>
    <submittedName>
        <fullName evidence="7">(R,R)-butanediol dehydrogenase</fullName>
    </submittedName>
</protein>
<dbReference type="Gene3D" id="3.90.180.10">
    <property type="entry name" value="Medium-chain alcohol dehydrogenases, catalytic domain"/>
    <property type="match status" value="1"/>
</dbReference>
<organism evidence="7 8">
    <name type="scientific">Dactylosporangium aurantiacum</name>
    <dbReference type="NCBI Taxonomy" id="35754"/>
    <lineage>
        <taxon>Bacteria</taxon>
        <taxon>Bacillati</taxon>
        <taxon>Actinomycetota</taxon>
        <taxon>Actinomycetes</taxon>
        <taxon>Micromonosporales</taxon>
        <taxon>Micromonosporaceae</taxon>
        <taxon>Dactylosporangium</taxon>
    </lineage>
</organism>
<dbReference type="Pfam" id="PF00107">
    <property type="entry name" value="ADH_zinc_N"/>
    <property type="match status" value="1"/>
</dbReference>
<evidence type="ECO:0000259" key="6">
    <source>
        <dbReference type="SMART" id="SM00829"/>
    </source>
</evidence>
<accession>A0A9Q9MG95</accession>
<dbReference type="SMART" id="SM00829">
    <property type="entry name" value="PKS_ER"/>
    <property type="match status" value="1"/>
</dbReference>
<dbReference type="GO" id="GO:0008270">
    <property type="term" value="F:zinc ion binding"/>
    <property type="evidence" value="ECO:0007669"/>
    <property type="project" value="InterPro"/>
</dbReference>
<dbReference type="EMBL" id="CP073767">
    <property type="protein sequence ID" value="UWZ58058.1"/>
    <property type="molecule type" value="Genomic_DNA"/>
</dbReference>
<dbReference type="PROSITE" id="PS00059">
    <property type="entry name" value="ADH_ZINC"/>
    <property type="match status" value="1"/>
</dbReference>
<dbReference type="SUPFAM" id="SSF51735">
    <property type="entry name" value="NAD(P)-binding Rossmann-fold domains"/>
    <property type="match status" value="1"/>
</dbReference>
<dbReference type="InterPro" id="IPR036291">
    <property type="entry name" value="NAD(P)-bd_dom_sf"/>
</dbReference>
<evidence type="ECO:0000256" key="2">
    <source>
        <dbReference type="ARBA" id="ARBA00022723"/>
    </source>
</evidence>
<evidence type="ECO:0000313" key="7">
    <source>
        <dbReference type="EMBL" id="UWZ58058.1"/>
    </source>
</evidence>
<dbReference type="PANTHER" id="PTHR43401:SF2">
    <property type="entry name" value="L-THREONINE 3-DEHYDROGENASE"/>
    <property type="match status" value="1"/>
</dbReference>
<sequence>MKAVVYRGARTLDIEERPEAEPGHGELGIAVAYTGICGTDLHIYHGDMDARVGTGAVIGHEMSGRVAAIGPGVTGWSVGQPVTVMPTRACGECPACVRGHSHICHRMQFLGIDSPGAMQSRWNVPADLVIALPEDLPLEQAALIEPTAVAVHDVRRADVGADDHVVVVGGGPVGVLIAAVAQGRGARVLLVEPDAFRREVAVELGIETLDPAAADVPATVEERTGGAGADIAFEVSGSAAGVVTAVDVLTTRGRLVMVAIHPQLRPVNLHRFFWRELELFGARLYQRDDMVEAVQLIATGAVPAQRLISRVGPVGTVADAFTALESGGSVMKVLIDWQEQAR</sequence>
<comment type="similarity">
    <text evidence="5">Belongs to the zinc-containing alcohol dehydrogenase family.</text>
</comment>